<reference evidence="2" key="1">
    <citation type="submission" date="2020-06" db="EMBL/GenBank/DDBJ databases">
        <authorList>
            <person name="Li T."/>
            <person name="Hu X."/>
            <person name="Zhang T."/>
            <person name="Song X."/>
            <person name="Zhang H."/>
            <person name="Dai N."/>
            <person name="Sheng W."/>
            <person name="Hou X."/>
            <person name="Wei L."/>
        </authorList>
    </citation>
    <scope>NUCLEOTIDE SEQUENCE</scope>
    <source>
        <strain evidence="2">G02</strain>
        <tissue evidence="2">Leaf</tissue>
    </source>
</reference>
<feature type="signal peptide" evidence="1">
    <location>
        <begin position="1"/>
        <end position="19"/>
    </location>
</feature>
<evidence type="ECO:0000313" key="2">
    <source>
        <dbReference type="EMBL" id="KAL0345795.1"/>
    </source>
</evidence>
<keyword evidence="1" id="KW-0732">Signal</keyword>
<reference evidence="2" key="2">
    <citation type="journal article" date="2024" name="Plant">
        <title>Genomic evolution and insights into agronomic trait innovations of Sesamum species.</title>
        <authorList>
            <person name="Miao H."/>
            <person name="Wang L."/>
            <person name="Qu L."/>
            <person name="Liu H."/>
            <person name="Sun Y."/>
            <person name="Le M."/>
            <person name="Wang Q."/>
            <person name="Wei S."/>
            <person name="Zheng Y."/>
            <person name="Lin W."/>
            <person name="Duan Y."/>
            <person name="Cao H."/>
            <person name="Xiong S."/>
            <person name="Wang X."/>
            <person name="Wei L."/>
            <person name="Li C."/>
            <person name="Ma Q."/>
            <person name="Ju M."/>
            <person name="Zhao R."/>
            <person name="Li G."/>
            <person name="Mu C."/>
            <person name="Tian Q."/>
            <person name="Mei H."/>
            <person name="Zhang T."/>
            <person name="Gao T."/>
            <person name="Zhang H."/>
        </authorList>
    </citation>
    <scope>NUCLEOTIDE SEQUENCE</scope>
    <source>
        <strain evidence="2">G02</strain>
    </source>
</reference>
<protein>
    <recommendedName>
        <fullName evidence="3">Secreted protein</fullName>
    </recommendedName>
</protein>
<evidence type="ECO:0000256" key="1">
    <source>
        <dbReference type="SAM" id="SignalP"/>
    </source>
</evidence>
<accession>A0AAW2NPI3</accession>
<dbReference type="AlphaFoldDB" id="A0AAW2NPI3"/>
<comment type="caution">
    <text evidence="2">The sequence shown here is derived from an EMBL/GenBank/DDBJ whole genome shotgun (WGS) entry which is preliminary data.</text>
</comment>
<sequence>MTWWLTQLVAVTLQLPLLAHKHDSSDSTADGCMFDDSAMPDDMYSFVIWNHVEQTDEQHGRADNSGKNVDNGILQLITWRMGQHCHVMTTDSAPADRHVLC</sequence>
<gene>
    <name evidence="2" type="ORF">Sradi_4410800</name>
</gene>
<feature type="chain" id="PRO_5043968701" description="Secreted protein" evidence="1">
    <location>
        <begin position="20"/>
        <end position="101"/>
    </location>
</feature>
<proteinExistence type="predicted"/>
<name>A0AAW2NPI3_SESRA</name>
<organism evidence="2">
    <name type="scientific">Sesamum radiatum</name>
    <name type="common">Black benniseed</name>
    <dbReference type="NCBI Taxonomy" id="300843"/>
    <lineage>
        <taxon>Eukaryota</taxon>
        <taxon>Viridiplantae</taxon>
        <taxon>Streptophyta</taxon>
        <taxon>Embryophyta</taxon>
        <taxon>Tracheophyta</taxon>
        <taxon>Spermatophyta</taxon>
        <taxon>Magnoliopsida</taxon>
        <taxon>eudicotyledons</taxon>
        <taxon>Gunneridae</taxon>
        <taxon>Pentapetalae</taxon>
        <taxon>asterids</taxon>
        <taxon>lamiids</taxon>
        <taxon>Lamiales</taxon>
        <taxon>Pedaliaceae</taxon>
        <taxon>Sesamum</taxon>
    </lineage>
</organism>
<dbReference type="EMBL" id="JACGWJ010000019">
    <property type="protein sequence ID" value="KAL0345795.1"/>
    <property type="molecule type" value="Genomic_DNA"/>
</dbReference>
<evidence type="ECO:0008006" key="3">
    <source>
        <dbReference type="Google" id="ProtNLM"/>
    </source>
</evidence>